<dbReference type="InterPro" id="IPR013909">
    <property type="entry name" value="NuBaID_C"/>
</dbReference>
<keyword evidence="3 8" id="KW-0812">Transmembrane</keyword>
<organism evidence="11 12">
    <name type="scientific">Sparassis crispa</name>
    <dbReference type="NCBI Taxonomy" id="139825"/>
    <lineage>
        <taxon>Eukaryota</taxon>
        <taxon>Fungi</taxon>
        <taxon>Dikarya</taxon>
        <taxon>Basidiomycota</taxon>
        <taxon>Agaricomycotina</taxon>
        <taxon>Agaricomycetes</taxon>
        <taxon>Polyporales</taxon>
        <taxon>Sparassidaceae</taxon>
        <taxon>Sparassis</taxon>
    </lineage>
</organism>
<evidence type="ECO:0000256" key="5">
    <source>
        <dbReference type="ARBA" id="ARBA00023136"/>
    </source>
</evidence>
<dbReference type="GeneID" id="38785248"/>
<dbReference type="GO" id="GO:0005783">
    <property type="term" value="C:endoplasmic reticulum"/>
    <property type="evidence" value="ECO:0007669"/>
    <property type="project" value="TreeGrafter"/>
</dbReference>
<protein>
    <submittedName>
        <fullName evidence="11">Zf-C3HC-domain-containing protein</fullName>
    </submittedName>
</protein>
<comment type="caution">
    <text evidence="11">The sequence shown here is derived from an EMBL/GenBank/DDBJ whole genome shotgun (WGS) entry which is preliminary data.</text>
</comment>
<feature type="region of interest" description="Disordered" evidence="7">
    <location>
        <begin position="608"/>
        <end position="660"/>
    </location>
</feature>
<dbReference type="RefSeq" id="XP_027619244.1">
    <property type="nucleotide sequence ID" value="XM_027763443.1"/>
</dbReference>
<evidence type="ECO:0000259" key="9">
    <source>
        <dbReference type="Pfam" id="PF07967"/>
    </source>
</evidence>
<dbReference type="CDD" id="cd22212">
    <property type="entry name" value="NDFIP-like"/>
    <property type="match status" value="1"/>
</dbReference>
<evidence type="ECO:0000256" key="1">
    <source>
        <dbReference type="ARBA" id="ARBA00004123"/>
    </source>
</evidence>
<dbReference type="GO" id="GO:0005794">
    <property type="term" value="C:Golgi apparatus"/>
    <property type="evidence" value="ECO:0007669"/>
    <property type="project" value="TreeGrafter"/>
</dbReference>
<feature type="transmembrane region" description="Helical" evidence="8">
    <location>
        <begin position="939"/>
        <end position="960"/>
    </location>
</feature>
<dbReference type="Pfam" id="PF07967">
    <property type="entry name" value="zf-C3HC"/>
    <property type="match status" value="1"/>
</dbReference>
<dbReference type="GO" id="GO:0005634">
    <property type="term" value="C:nucleus"/>
    <property type="evidence" value="ECO:0007669"/>
    <property type="project" value="UniProtKB-SubCell"/>
</dbReference>
<dbReference type="Pfam" id="PF08600">
    <property type="entry name" value="NuBaID_C"/>
    <property type="match status" value="1"/>
</dbReference>
<feature type="region of interest" description="Disordered" evidence="7">
    <location>
        <begin position="280"/>
        <end position="303"/>
    </location>
</feature>
<dbReference type="Pfam" id="PF10176">
    <property type="entry name" value="NEDD4_Bsd2"/>
    <property type="match status" value="1"/>
</dbReference>
<feature type="compositionally biased region" description="Low complexity" evidence="7">
    <location>
        <begin position="343"/>
        <end position="358"/>
    </location>
</feature>
<sequence length="1035" mass="112174">MSQTTASTSTAAAPSTLQEKSFKRKLEDALHILDEAVVPSASAADLPPPAKKPRLARSLYSTLAKYGITKQPKPAGPTDELEKLSKTAPHLAAILSRTATRTRKALPFKLSHAFLSTPTIPASHSASEYRPSSLSSFLARLATFKLSSYSNKPPAIDAVAAAKCGWVNSDKDRLLCGICGVSWVLAGREGMNRDAANALVEKQRVQLVDMHKDGCPWKVRQCDPSIYRIHMQAPLAMAREIKSRAIAMEPVLQNVMIKHPLSSVQVQSLLSTISSVSRPALPLSDSEPSQSESISASSVPVAQPEPSETAVIASLFGWSVAPAAPPAERTRVSSISRANSVAPSSAVRAVPRSPSVSSLREGTATPSISHAPLNNDQLPSTASAVPRSPSSILLKNDADTTLLYCALCQRRLGLWSFLKSQANSEQTPAHEGAAGASVAMPKRQLDVLREHRPYCPYVVRSTVVPSLAAAQLATPSHAHSASTGILPNKPTSLPGEQGGAVEGWRAVLTVVLRHGMARRQRLGLNRATTARRASGAQTNESDTVSQAMEMEVDPVEAMVAGVKARGGKDLLRYVKATLAWASMRSPELDAFLLLIYLVPYPPYPSPRRPLAMPARYAPLPNPRSGPDAEREMDDAFDDDEHHTESTPLTHGYPASQSPTEHTAPALLAIPGTYDFERDRDYDYPPPGSPPHSSIFALPNDFGNSNGRLPSSPVRPNASRPSFFRRAVGVLLPQHYSRIPTEPSHPAPRGGGTENDGVFANVMAKPGRAVPVTNESGEVFLVPEEAQKETPPTYVEAQADAVPPYWETTVHAPIGLDPGAYMIVDDLPTGSVIFFVATMFISYFFQFVGFILTYLLHTSHAAKYGSRAGLGLTLIQYGFYSRSTSNDEGMTGQDLMYWNETAGMPMSVVRPTADSPWIMPSNGTYMNLSPDAFGITSRDWLSLLLMTLGWFLLLWSLIGFYRVKRWESSIRASANAAPISPEQMQRDAEVRRNLERVFGLVDQGASANENENVLRREQISEADLRLRRDLQAAGLI</sequence>
<dbReference type="GO" id="GO:0031398">
    <property type="term" value="P:positive regulation of protein ubiquitination"/>
    <property type="evidence" value="ECO:0007669"/>
    <property type="project" value="TreeGrafter"/>
</dbReference>
<evidence type="ECO:0000256" key="7">
    <source>
        <dbReference type="SAM" id="MobiDB-lite"/>
    </source>
</evidence>
<keyword evidence="6" id="KW-0539">Nucleus</keyword>
<feature type="region of interest" description="Disordered" evidence="7">
    <location>
        <begin position="677"/>
        <end position="719"/>
    </location>
</feature>
<dbReference type="InterPro" id="IPR019325">
    <property type="entry name" value="NEDD4/Bsd2"/>
</dbReference>
<dbReference type="OrthoDB" id="10003116at2759"/>
<proteinExistence type="predicted"/>
<gene>
    <name evidence="11" type="ORF">SCP_1301460</name>
</gene>
<accession>A0A401H1M3</accession>
<evidence type="ECO:0000313" key="11">
    <source>
        <dbReference type="EMBL" id="GBE88331.1"/>
    </source>
</evidence>
<evidence type="ECO:0000256" key="6">
    <source>
        <dbReference type="ARBA" id="ARBA00023242"/>
    </source>
</evidence>
<dbReference type="AlphaFoldDB" id="A0A401H1M3"/>
<evidence type="ECO:0000256" key="4">
    <source>
        <dbReference type="ARBA" id="ARBA00022989"/>
    </source>
</evidence>
<feature type="region of interest" description="Disordered" evidence="7">
    <location>
        <begin position="343"/>
        <end position="388"/>
    </location>
</feature>
<dbReference type="Proteomes" id="UP000287166">
    <property type="component" value="Unassembled WGS sequence"/>
</dbReference>
<dbReference type="GO" id="GO:0006511">
    <property type="term" value="P:ubiquitin-dependent protein catabolic process"/>
    <property type="evidence" value="ECO:0007669"/>
    <property type="project" value="TreeGrafter"/>
</dbReference>
<dbReference type="GO" id="GO:0016020">
    <property type="term" value="C:membrane"/>
    <property type="evidence" value="ECO:0007669"/>
    <property type="project" value="UniProtKB-SubCell"/>
</dbReference>
<evidence type="ECO:0000259" key="10">
    <source>
        <dbReference type="Pfam" id="PF08600"/>
    </source>
</evidence>
<feature type="transmembrane region" description="Helical" evidence="8">
    <location>
        <begin position="831"/>
        <end position="856"/>
    </location>
</feature>
<keyword evidence="4 8" id="KW-1133">Transmembrane helix</keyword>
<dbReference type="GO" id="GO:0048471">
    <property type="term" value="C:perinuclear region of cytoplasm"/>
    <property type="evidence" value="ECO:0007669"/>
    <property type="project" value="TreeGrafter"/>
</dbReference>
<evidence type="ECO:0000256" key="8">
    <source>
        <dbReference type="SAM" id="Phobius"/>
    </source>
</evidence>
<feature type="domain" description="NuBaID C-terminal" evidence="10">
    <location>
        <begin position="397"/>
        <end position="460"/>
    </location>
</feature>
<dbReference type="STRING" id="139825.A0A401H1M3"/>
<dbReference type="PANTHER" id="PTHR13396:SF5">
    <property type="entry name" value="NEDD4 FAMILY INTERACTING PROTEIN"/>
    <property type="match status" value="1"/>
</dbReference>
<keyword evidence="12" id="KW-1185">Reference proteome</keyword>
<dbReference type="InParanoid" id="A0A401H1M3"/>
<dbReference type="GO" id="GO:0030001">
    <property type="term" value="P:metal ion transport"/>
    <property type="evidence" value="ECO:0007669"/>
    <property type="project" value="InterPro"/>
</dbReference>
<dbReference type="GO" id="GO:0007034">
    <property type="term" value="P:vacuolar transport"/>
    <property type="evidence" value="ECO:0007669"/>
    <property type="project" value="InterPro"/>
</dbReference>
<reference evidence="11 12" key="1">
    <citation type="journal article" date="2018" name="Sci. Rep.">
        <title>Genome sequence of the cauliflower mushroom Sparassis crispa (Hanabiratake) and its association with beneficial usage.</title>
        <authorList>
            <person name="Kiyama R."/>
            <person name="Furutani Y."/>
            <person name="Kawaguchi K."/>
            <person name="Nakanishi T."/>
        </authorList>
    </citation>
    <scope>NUCLEOTIDE SEQUENCE [LARGE SCALE GENOMIC DNA]</scope>
</reference>
<feature type="domain" description="C3HC-type" evidence="9">
    <location>
        <begin position="133"/>
        <end position="243"/>
    </location>
</feature>
<dbReference type="PANTHER" id="PTHR13396">
    <property type="entry name" value="NEDD4 FAMILY INTERACTING PROTEIN 1/2"/>
    <property type="match status" value="1"/>
</dbReference>
<dbReference type="InterPro" id="IPR012935">
    <property type="entry name" value="NuBaID_N"/>
</dbReference>
<feature type="compositionally biased region" description="Low complexity" evidence="7">
    <location>
        <begin position="284"/>
        <end position="302"/>
    </location>
</feature>
<comment type="subcellular location">
    <subcellularLocation>
        <location evidence="2">Membrane</location>
        <topology evidence="2">Multi-pass membrane protein</topology>
    </subcellularLocation>
    <subcellularLocation>
        <location evidence="1">Nucleus</location>
    </subcellularLocation>
</comment>
<dbReference type="GO" id="GO:0008270">
    <property type="term" value="F:zinc ion binding"/>
    <property type="evidence" value="ECO:0007669"/>
    <property type="project" value="InterPro"/>
</dbReference>
<evidence type="ECO:0000256" key="2">
    <source>
        <dbReference type="ARBA" id="ARBA00004141"/>
    </source>
</evidence>
<name>A0A401H1M3_9APHY</name>
<evidence type="ECO:0000256" key="3">
    <source>
        <dbReference type="ARBA" id="ARBA00022692"/>
    </source>
</evidence>
<keyword evidence="5 8" id="KW-0472">Membrane</keyword>
<dbReference type="EMBL" id="BFAD01000013">
    <property type="protein sequence ID" value="GBE88331.1"/>
    <property type="molecule type" value="Genomic_DNA"/>
</dbReference>
<evidence type="ECO:0000313" key="12">
    <source>
        <dbReference type="Proteomes" id="UP000287166"/>
    </source>
</evidence>
<feature type="compositionally biased region" description="Polar residues" evidence="7">
    <location>
        <begin position="364"/>
        <end position="388"/>
    </location>
</feature>